<accession>A0A5B7BD04</accession>
<organism evidence="2">
    <name type="scientific">Davidia involucrata</name>
    <name type="common">Dove tree</name>
    <dbReference type="NCBI Taxonomy" id="16924"/>
    <lineage>
        <taxon>Eukaryota</taxon>
        <taxon>Viridiplantae</taxon>
        <taxon>Streptophyta</taxon>
        <taxon>Embryophyta</taxon>
        <taxon>Tracheophyta</taxon>
        <taxon>Spermatophyta</taxon>
        <taxon>Magnoliopsida</taxon>
        <taxon>eudicotyledons</taxon>
        <taxon>Gunneridae</taxon>
        <taxon>Pentapetalae</taxon>
        <taxon>asterids</taxon>
        <taxon>Cornales</taxon>
        <taxon>Nyssaceae</taxon>
        <taxon>Davidia</taxon>
    </lineage>
</organism>
<dbReference type="PANTHER" id="PTHR43572">
    <property type="entry name" value="CHAPERONE PROTEIN CLPD, CHLOROPLASTIC"/>
    <property type="match status" value="1"/>
</dbReference>
<protein>
    <recommendedName>
        <fullName evidence="1">ATPase AAA-type core domain-containing protein</fullName>
    </recommendedName>
</protein>
<dbReference type="AlphaFoldDB" id="A0A5B7BD04"/>
<name>A0A5B7BD04_DAVIN</name>
<dbReference type="EMBL" id="GHES01035539">
    <property type="protein sequence ID" value="MPA66098.1"/>
    <property type="molecule type" value="Transcribed_RNA"/>
</dbReference>
<dbReference type="InterPro" id="IPR027417">
    <property type="entry name" value="P-loop_NTPase"/>
</dbReference>
<proteinExistence type="predicted"/>
<dbReference type="SUPFAM" id="SSF52540">
    <property type="entry name" value="P-loop containing nucleoside triphosphate hydrolases"/>
    <property type="match status" value="1"/>
</dbReference>
<dbReference type="PANTHER" id="PTHR43572:SF7">
    <property type="entry name" value="CLP R DOMAIN-CONTAINING PROTEIN"/>
    <property type="match status" value="1"/>
</dbReference>
<evidence type="ECO:0000313" key="2">
    <source>
        <dbReference type="EMBL" id="MPA66098.1"/>
    </source>
</evidence>
<dbReference type="Gene3D" id="3.40.50.300">
    <property type="entry name" value="P-loop containing nucleotide triphosphate hydrolases"/>
    <property type="match status" value="1"/>
</dbReference>
<feature type="domain" description="ATPase AAA-type core" evidence="1">
    <location>
        <begin position="19"/>
        <end position="147"/>
    </location>
</feature>
<evidence type="ECO:0000259" key="1">
    <source>
        <dbReference type="Pfam" id="PF07724"/>
    </source>
</evidence>
<dbReference type="Pfam" id="PF07724">
    <property type="entry name" value="AAA_2"/>
    <property type="match status" value="1"/>
</dbReference>
<gene>
    <name evidence="2" type="ORF">Din_035539</name>
</gene>
<sequence length="213" mass="24033">MMRRKGKSPREEGKEETWLFFLGVDFEGKEKTARELAKLVFGSQSNFVTIGLSSFSSTRADSTEEVSNKRARDELGSSYLERFAEAVQDNPSRVFFMEDIEQVDYCSQKGIKKAIESGRITLPSGDQTVPLKDAIVIFSCESFSSMSRACSPPIRQKCSDNKEKDDEDESEEKRTCVSLDLNLATEDDNGDEHSVSEIVESVDRQIIFRIQVL</sequence>
<dbReference type="InterPro" id="IPR003959">
    <property type="entry name" value="ATPase_AAA_core"/>
</dbReference>
<reference evidence="2" key="1">
    <citation type="submission" date="2019-08" db="EMBL/GenBank/DDBJ databases">
        <title>Reference gene set and small RNA set construction with multiple tissues from Davidia involucrata Baill.</title>
        <authorList>
            <person name="Yang H."/>
            <person name="Zhou C."/>
            <person name="Li G."/>
            <person name="Wang J."/>
            <person name="Gao P."/>
            <person name="Wang M."/>
            <person name="Wang R."/>
            <person name="Zhao Y."/>
        </authorList>
    </citation>
    <scope>NUCLEOTIDE SEQUENCE</scope>
    <source>
        <tissue evidence="2">Mixed with DoveR01_LX</tissue>
    </source>
</reference>
<dbReference type="GO" id="GO:0016887">
    <property type="term" value="F:ATP hydrolysis activity"/>
    <property type="evidence" value="ECO:0007669"/>
    <property type="project" value="InterPro"/>
</dbReference>
<dbReference type="GO" id="GO:0005524">
    <property type="term" value="F:ATP binding"/>
    <property type="evidence" value="ECO:0007669"/>
    <property type="project" value="InterPro"/>
</dbReference>
<dbReference type="InterPro" id="IPR051650">
    <property type="entry name" value="SL_signaling_regulator"/>
</dbReference>